<feature type="region of interest" description="Disordered" evidence="1">
    <location>
        <begin position="38"/>
        <end position="78"/>
    </location>
</feature>
<evidence type="ECO:0000256" key="1">
    <source>
        <dbReference type="SAM" id="MobiDB-lite"/>
    </source>
</evidence>
<accession>A0ABV3FMS9</accession>
<keyword evidence="2" id="KW-0732">Signal</keyword>
<evidence type="ECO:0008006" key="5">
    <source>
        <dbReference type="Google" id="ProtNLM"/>
    </source>
</evidence>
<proteinExistence type="predicted"/>
<organism evidence="3 4">
    <name type="scientific">Nocardia aurea</name>
    <dbReference type="NCBI Taxonomy" id="2144174"/>
    <lineage>
        <taxon>Bacteria</taxon>
        <taxon>Bacillati</taxon>
        <taxon>Actinomycetota</taxon>
        <taxon>Actinomycetes</taxon>
        <taxon>Mycobacteriales</taxon>
        <taxon>Nocardiaceae</taxon>
        <taxon>Nocardia</taxon>
    </lineage>
</organism>
<protein>
    <recommendedName>
        <fullName evidence="5">LppU protein</fullName>
    </recommendedName>
</protein>
<evidence type="ECO:0000313" key="3">
    <source>
        <dbReference type="EMBL" id="MEV0706724.1"/>
    </source>
</evidence>
<evidence type="ECO:0000313" key="4">
    <source>
        <dbReference type="Proteomes" id="UP001551695"/>
    </source>
</evidence>
<name>A0ABV3FMS9_9NOCA</name>
<keyword evidence="4" id="KW-1185">Reference proteome</keyword>
<comment type="caution">
    <text evidence="3">The sequence shown here is derived from an EMBL/GenBank/DDBJ whole genome shotgun (WGS) entry which is preliminary data.</text>
</comment>
<gene>
    <name evidence="3" type="ORF">AB0I48_04085</name>
</gene>
<evidence type="ECO:0000256" key="2">
    <source>
        <dbReference type="SAM" id="SignalP"/>
    </source>
</evidence>
<sequence>MSRHMLIGRVTVGVCTAVAALALVVGCSSTIDGTAQPAIDGGTIDAVTTSTPKTSSPRSSSRPTSGRPTTTTRGGNTDFEASIGDCVTLGGTQSHATISKASCGSRSANYKVIGKAPTSSACIGDRDNYYAETLNGVQQGALCLDIDWVVGGCMDVGGDDPKRIDCSERATQAVRVVNIQQGASDAAACSTGTGFTYEERQFVVCVEEL</sequence>
<feature type="signal peptide" evidence="2">
    <location>
        <begin position="1"/>
        <end position="19"/>
    </location>
</feature>
<reference evidence="3 4" key="1">
    <citation type="submission" date="2024-06" db="EMBL/GenBank/DDBJ databases">
        <title>The Natural Products Discovery Center: Release of the First 8490 Sequenced Strains for Exploring Actinobacteria Biosynthetic Diversity.</title>
        <authorList>
            <person name="Kalkreuter E."/>
            <person name="Kautsar S.A."/>
            <person name="Yang D."/>
            <person name="Bader C.D."/>
            <person name="Teijaro C.N."/>
            <person name="Fluegel L."/>
            <person name="Davis C.M."/>
            <person name="Simpson J.R."/>
            <person name="Lauterbach L."/>
            <person name="Steele A.D."/>
            <person name="Gui C."/>
            <person name="Meng S."/>
            <person name="Li G."/>
            <person name="Viehrig K."/>
            <person name="Ye F."/>
            <person name="Su P."/>
            <person name="Kiefer A.F."/>
            <person name="Nichols A."/>
            <person name="Cepeda A.J."/>
            <person name="Yan W."/>
            <person name="Fan B."/>
            <person name="Jiang Y."/>
            <person name="Adhikari A."/>
            <person name="Zheng C.-J."/>
            <person name="Schuster L."/>
            <person name="Cowan T.M."/>
            <person name="Smanski M.J."/>
            <person name="Chevrette M.G."/>
            <person name="De Carvalho L.P.S."/>
            <person name="Shen B."/>
        </authorList>
    </citation>
    <scope>NUCLEOTIDE SEQUENCE [LARGE SCALE GENOMIC DNA]</scope>
    <source>
        <strain evidence="3 4">NPDC050403</strain>
    </source>
</reference>
<feature type="compositionally biased region" description="Low complexity" evidence="1">
    <location>
        <begin position="48"/>
        <end position="75"/>
    </location>
</feature>
<feature type="chain" id="PRO_5047537213" description="LppU protein" evidence="2">
    <location>
        <begin position="20"/>
        <end position="209"/>
    </location>
</feature>
<dbReference type="EMBL" id="JBFAKC010000002">
    <property type="protein sequence ID" value="MEV0706724.1"/>
    <property type="molecule type" value="Genomic_DNA"/>
</dbReference>
<dbReference type="Proteomes" id="UP001551695">
    <property type="component" value="Unassembled WGS sequence"/>
</dbReference>
<dbReference type="PROSITE" id="PS51257">
    <property type="entry name" value="PROKAR_LIPOPROTEIN"/>
    <property type="match status" value="1"/>
</dbReference>